<feature type="compositionally biased region" description="Polar residues" evidence="1">
    <location>
        <begin position="440"/>
        <end position="451"/>
    </location>
</feature>
<feature type="compositionally biased region" description="Polar residues" evidence="1">
    <location>
        <begin position="40"/>
        <end position="55"/>
    </location>
</feature>
<feature type="region of interest" description="Disordered" evidence="1">
    <location>
        <begin position="1"/>
        <end position="87"/>
    </location>
</feature>
<dbReference type="EMBL" id="CAUYUJ010017704">
    <property type="protein sequence ID" value="CAK0877119.1"/>
    <property type="molecule type" value="Genomic_DNA"/>
</dbReference>
<protein>
    <submittedName>
        <fullName evidence="2">Uncharacterized protein</fullName>
    </submittedName>
</protein>
<feature type="compositionally biased region" description="Basic residues" evidence="1">
    <location>
        <begin position="144"/>
        <end position="158"/>
    </location>
</feature>
<accession>A0ABN9VUA4</accession>
<name>A0ABN9VUA4_9DINO</name>
<organism evidence="2 3">
    <name type="scientific">Prorocentrum cordatum</name>
    <dbReference type="NCBI Taxonomy" id="2364126"/>
    <lineage>
        <taxon>Eukaryota</taxon>
        <taxon>Sar</taxon>
        <taxon>Alveolata</taxon>
        <taxon>Dinophyceae</taxon>
        <taxon>Prorocentrales</taxon>
        <taxon>Prorocentraceae</taxon>
        <taxon>Prorocentrum</taxon>
    </lineage>
</organism>
<dbReference type="Proteomes" id="UP001189429">
    <property type="component" value="Unassembled WGS sequence"/>
</dbReference>
<feature type="compositionally biased region" description="Low complexity" evidence="1">
    <location>
        <begin position="452"/>
        <end position="464"/>
    </location>
</feature>
<comment type="caution">
    <text evidence="2">The sequence shown here is derived from an EMBL/GenBank/DDBJ whole genome shotgun (WGS) entry which is preliminary data.</text>
</comment>
<feature type="region of interest" description="Disordered" evidence="1">
    <location>
        <begin position="138"/>
        <end position="168"/>
    </location>
</feature>
<evidence type="ECO:0000313" key="3">
    <source>
        <dbReference type="Proteomes" id="UP001189429"/>
    </source>
</evidence>
<feature type="region of interest" description="Disordered" evidence="1">
    <location>
        <begin position="440"/>
        <end position="474"/>
    </location>
</feature>
<proteinExistence type="predicted"/>
<keyword evidence="3" id="KW-1185">Reference proteome</keyword>
<evidence type="ECO:0000313" key="2">
    <source>
        <dbReference type="EMBL" id="CAK0877119.1"/>
    </source>
</evidence>
<evidence type="ECO:0000256" key="1">
    <source>
        <dbReference type="SAM" id="MobiDB-lite"/>
    </source>
</evidence>
<gene>
    <name evidence="2" type="ORF">PCOR1329_LOCUS61264</name>
</gene>
<sequence>MARREGAAEVTARLAGGPEVLAARAATPPERPHSQRRGSRQSANTAEGSLFSGTESGLAESAAAPDALPPAGQSAAAVRSSEDGAAVAEPFSSELAPLNINFSAATIKAPSVSLANVMPAPKVLDEEEQARLNAKLKAAAKGSAKSRGRIRGKQRRQPGKAAAAGEEEDAGAQKFIEVEFAVGESPLGIRLDWSMALPVIVDILPEYPASFRYDLQSGLVLVGSAMDREIRPGDSVMVTTDLSKMLQLFEASGCTWHEAMEGIMGTEQKVLEVRERGRIIGLTEVTRDSGQQVWFYPAGCFTLLSLIPPGEPRERVEERLSVRPLVLFFEAPDWARLEENLEAQKQRSVATPLKSAPPHGDSALRKAGMSQMLYAPGGRHDLFSLNPERAPLTRFNTRLEPALSTATSLPQLVRSTSETSLLLHSGSIDAGTRTHFAPQSAAQTLSPWQVQSSGAGWRSRAGAATPPGSGYDSPALALSGSLATGAPLRSHEPDPCYEEVIRRAPERQYGPGPPSRWAQRHATQHTCRLTDLALARRMRDAYEVGFRAFKYRDPPGKQWETGDVGGPLKRVVLSDGADLATCDVCGVALASAASPPEAVQFFYFCRKCKKHGHRFEVCLMCHATEVLQAEGKHAARSLHPHWLRCEHHAMIRFGGASVGYVGFPQLQRAFCDYCGKLVKEEGDKNLLYVCTRCPKEENGLRFELCHSCAVSLSEFGKGIRRLFSNI</sequence>
<reference evidence="2" key="1">
    <citation type="submission" date="2023-10" db="EMBL/GenBank/DDBJ databases">
        <authorList>
            <person name="Chen Y."/>
            <person name="Shah S."/>
            <person name="Dougan E. K."/>
            <person name="Thang M."/>
            <person name="Chan C."/>
        </authorList>
    </citation>
    <scope>NUCLEOTIDE SEQUENCE [LARGE SCALE GENOMIC DNA]</scope>
</reference>